<proteinExistence type="predicted"/>
<protein>
    <submittedName>
        <fullName evidence="2">Uncharacterized protein</fullName>
    </submittedName>
</protein>
<feature type="region of interest" description="Disordered" evidence="1">
    <location>
        <begin position="1"/>
        <end position="28"/>
    </location>
</feature>
<accession>A0AAV4P8X2</accession>
<organism evidence="2 3">
    <name type="scientific">Caerostris extrusa</name>
    <name type="common">Bark spider</name>
    <name type="synonym">Caerostris bankana</name>
    <dbReference type="NCBI Taxonomy" id="172846"/>
    <lineage>
        <taxon>Eukaryota</taxon>
        <taxon>Metazoa</taxon>
        <taxon>Ecdysozoa</taxon>
        <taxon>Arthropoda</taxon>
        <taxon>Chelicerata</taxon>
        <taxon>Arachnida</taxon>
        <taxon>Araneae</taxon>
        <taxon>Araneomorphae</taxon>
        <taxon>Entelegynae</taxon>
        <taxon>Araneoidea</taxon>
        <taxon>Araneidae</taxon>
        <taxon>Caerostris</taxon>
    </lineage>
</organism>
<evidence type="ECO:0000313" key="3">
    <source>
        <dbReference type="Proteomes" id="UP001054945"/>
    </source>
</evidence>
<comment type="caution">
    <text evidence="2">The sequence shown here is derived from an EMBL/GenBank/DDBJ whole genome shotgun (WGS) entry which is preliminary data.</text>
</comment>
<evidence type="ECO:0000313" key="2">
    <source>
        <dbReference type="EMBL" id="GIX93655.1"/>
    </source>
</evidence>
<reference evidence="2 3" key="1">
    <citation type="submission" date="2021-06" db="EMBL/GenBank/DDBJ databases">
        <title>Caerostris extrusa draft genome.</title>
        <authorList>
            <person name="Kono N."/>
            <person name="Arakawa K."/>
        </authorList>
    </citation>
    <scope>NUCLEOTIDE SEQUENCE [LARGE SCALE GENOMIC DNA]</scope>
</reference>
<sequence length="161" mass="19196">MFCSPRPERNSQRKKNRSSGPKTTAKEFKKSNNALFERNSQLIEDQIRNRAKLAWKASTDEKGIRCCNPRRQTTHLLWSSLSFWTYQSVVYLRTFPILEENNGSVDSFSHKNLLSKILFYKGRSSFNERGCYRLYLRRKCQRRDFHIIGVQTFGWEFLHFT</sequence>
<dbReference type="Proteomes" id="UP001054945">
    <property type="component" value="Unassembled WGS sequence"/>
</dbReference>
<gene>
    <name evidence="2" type="ORF">CEXT_292881</name>
</gene>
<dbReference type="AlphaFoldDB" id="A0AAV4P8X2"/>
<name>A0AAV4P8X2_CAEEX</name>
<evidence type="ECO:0000256" key="1">
    <source>
        <dbReference type="SAM" id="MobiDB-lite"/>
    </source>
</evidence>
<dbReference type="EMBL" id="BPLR01004281">
    <property type="protein sequence ID" value="GIX93655.1"/>
    <property type="molecule type" value="Genomic_DNA"/>
</dbReference>
<keyword evidence="3" id="KW-1185">Reference proteome</keyword>
<feature type="compositionally biased region" description="Basic and acidic residues" evidence="1">
    <location>
        <begin position="1"/>
        <end position="11"/>
    </location>
</feature>